<proteinExistence type="predicted"/>
<reference evidence="2 3" key="1">
    <citation type="journal article" date="2020" name="G3 (Bethesda)">
        <title>CeMbio - The Caenorhabditis elegans Microbiome Resource.</title>
        <authorList>
            <person name="Dirksen P."/>
            <person name="Assie A."/>
            <person name="Zimmermann J."/>
            <person name="Zhang F."/>
            <person name="Tietje A.M."/>
            <person name="Marsh S.A."/>
            <person name="Felix M.A."/>
            <person name="Shapira M."/>
            <person name="Kaleta C."/>
            <person name="Schulenburg H."/>
            <person name="Samuel B."/>
        </authorList>
    </citation>
    <scope>NUCLEOTIDE SEQUENCE [LARGE SCALE GENOMIC DNA]</scope>
    <source>
        <strain evidence="2 3">BIGb0172</strain>
    </source>
</reference>
<accession>A0A7G5EK48</accession>
<dbReference type="KEGG" id="cpis:HS961_16875"/>
<name>A0A7G5EK48_9BURK</name>
<protein>
    <recommendedName>
        <fullName evidence="4">IPTL-CTERM sorting domain-containing protein</fullName>
    </recommendedName>
</protein>
<evidence type="ECO:0000313" key="3">
    <source>
        <dbReference type="Proteomes" id="UP000515240"/>
    </source>
</evidence>
<dbReference type="AlphaFoldDB" id="A0A7G5EK48"/>
<gene>
    <name evidence="2" type="ORF">HS961_16875</name>
</gene>
<dbReference type="Proteomes" id="UP000515240">
    <property type="component" value="Chromosome"/>
</dbReference>
<keyword evidence="1" id="KW-0812">Transmembrane</keyword>
<organism evidence="2 3">
    <name type="scientific">Comamonas piscis</name>
    <dbReference type="NCBI Taxonomy" id="1562974"/>
    <lineage>
        <taxon>Bacteria</taxon>
        <taxon>Pseudomonadati</taxon>
        <taxon>Pseudomonadota</taxon>
        <taxon>Betaproteobacteria</taxon>
        <taxon>Burkholderiales</taxon>
        <taxon>Comamonadaceae</taxon>
        <taxon>Comamonas</taxon>
    </lineage>
</organism>
<keyword evidence="1" id="KW-0472">Membrane</keyword>
<dbReference type="RefSeq" id="WP_182323972.1">
    <property type="nucleotide sequence ID" value="NZ_CP058554.1"/>
</dbReference>
<evidence type="ECO:0000313" key="2">
    <source>
        <dbReference type="EMBL" id="QMV74373.1"/>
    </source>
</evidence>
<dbReference type="EMBL" id="CP058554">
    <property type="protein sequence ID" value="QMV74373.1"/>
    <property type="molecule type" value="Genomic_DNA"/>
</dbReference>
<keyword evidence="1" id="KW-1133">Transmembrane helix</keyword>
<keyword evidence="3" id="KW-1185">Reference proteome</keyword>
<sequence length="257" mass="26161">MASTTINLVGNGDASVVHTYNVAQLGAIATTILQPAQKYALILSNASDYARLTDGDVTSDQNYALTYSEGFSMVGSGHIDTLDDGATWLVEPQIPAVQISVSPVDVVPPSVSLTCTPTELLAVAGQVSTCTVTVSAPSTTDTPINLNLPATNPGYTTTCTSPLVIPANATQASCTITAVANTTPNAPDVIADVSVAPPTTPDAYTVEGDAAQVTIRSDDVVVPPAAPTPVPTLGAVGLVSLVSVMGFIGLRHSRKSV</sequence>
<feature type="transmembrane region" description="Helical" evidence="1">
    <location>
        <begin position="230"/>
        <end position="250"/>
    </location>
</feature>
<evidence type="ECO:0000256" key="1">
    <source>
        <dbReference type="SAM" id="Phobius"/>
    </source>
</evidence>
<evidence type="ECO:0008006" key="4">
    <source>
        <dbReference type="Google" id="ProtNLM"/>
    </source>
</evidence>